<evidence type="ECO:0000313" key="8">
    <source>
        <dbReference type="EMBL" id="MFB9897148.1"/>
    </source>
</evidence>
<evidence type="ECO:0000256" key="1">
    <source>
        <dbReference type="ARBA" id="ARBA00004127"/>
    </source>
</evidence>
<dbReference type="NCBIfam" id="TIGR01974">
    <property type="entry name" value="NDH_I_L"/>
    <property type="match status" value="1"/>
</dbReference>
<dbReference type="InterPro" id="IPR018393">
    <property type="entry name" value="NADHpl_OxRdtase_5_subgr"/>
</dbReference>
<keyword evidence="2 5" id="KW-0812">Transmembrane</keyword>
<evidence type="ECO:0000256" key="4">
    <source>
        <dbReference type="ARBA" id="ARBA00023136"/>
    </source>
</evidence>
<evidence type="ECO:0000256" key="2">
    <source>
        <dbReference type="ARBA" id="ARBA00022692"/>
    </source>
</evidence>
<organism evidence="8 9">
    <name type="scientific">Hallella seregens ATCC 51272</name>
    <dbReference type="NCBI Taxonomy" id="1336250"/>
    <lineage>
        <taxon>Bacteria</taxon>
        <taxon>Pseudomonadati</taxon>
        <taxon>Bacteroidota</taxon>
        <taxon>Bacteroidia</taxon>
        <taxon>Bacteroidales</taxon>
        <taxon>Prevotellaceae</taxon>
        <taxon>Hallella</taxon>
    </lineage>
</organism>
<feature type="domain" description="NADH:quinone oxidoreductase/Mrp antiporter transmembrane" evidence="6">
    <location>
        <begin position="153"/>
        <end position="450"/>
    </location>
</feature>
<dbReference type="PRINTS" id="PR01435">
    <property type="entry name" value="NPOXDRDTASE5"/>
</dbReference>
<comment type="caution">
    <text evidence="8">The sequence shown here is derived from an EMBL/GenBank/DDBJ whole genome shotgun (WGS) entry which is preliminary data.</text>
</comment>
<feature type="domain" description="NADH-Ubiquinone oxidoreductase (complex I) chain 5 N-terminal" evidence="7">
    <location>
        <begin position="76"/>
        <end position="124"/>
    </location>
</feature>
<keyword evidence="9" id="KW-1185">Reference proteome</keyword>
<dbReference type="EMBL" id="JBHLZF010000001">
    <property type="protein sequence ID" value="MFB9897148.1"/>
    <property type="molecule type" value="Genomic_DNA"/>
</dbReference>
<dbReference type="Gene3D" id="1.20.5.2700">
    <property type="match status" value="1"/>
</dbReference>
<name>A0ABV5ZIF5_9BACT</name>
<keyword evidence="3" id="KW-1133">Transmembrane helix</keyword>
<dbReference type="RefSeq" id="WP_027951679.1">
    <property type="nucleotide sequence ID" value="NZ_JADU01000006.1"/>
</dbReference>
<evidence type="ECO:0000256" key="3">
    <source>
        <dbReference type="ARBA" id="ARBA00022989"/>
    </source>
</evidence>
<reference evidence="8 9" key="1">
    <citation type="submission" date="2024-09" db="EMBL/GenBank/DDBJ databases">
        <authorList>
            <person name="Sun Q."/>
            <person name="Mori K."/>
        </authorList>
    </citation>
    <scope>NUCLEOTIDE SEQUENCE [LARGE SCALE GENOMIC DNA]</scope>
    <source>
        <strain evidence="8 9">ATCC 51272</strain>
    </source>
</reference>
<evidence type="ECO:0000259" key="6">
    <source>
        <dbReference type="Pfam" id="PF00361"/>
    </source>
</evidence>
<dbReference type="PRINTS" id="PR01434">
    <property type="entry name" value="NADHDHGNASE5"/>
</dbReference>
<dbReference type="PANTHER" id="PTHR42829">
    <property type="entry name" value="NADH-UBIQUINONE OXIDOREDUCTASE CHAIN 5"/>
    <property type="match status" value="1"/>
</dbReference>
<evidence type="ECO:0000259" key="7">
    <source>
        <dbReference type="Pfam" id="PF00662"/>
    </source>
</evidence>
<dbReference type="Proteomes" id="UP001589688">
    <property type="component" value="Unassembled WGS sequence"/>
</dbReference>
<proteinExistence type="predicted"/>
<evidence type="ECO:0000256" key="5">
    <source>
        <dbReference type="RuleBase" id="RU000320"/>
    </source>
</evidence>
<dbReference type="InterPro" id="IPR003945">
    <property type="entry name" value="NU5C-like"/>
</dbReference>
<dbReference type="Pfam" id="PF00361">
    <property type="entry name" value="Proton_antipo_M"/>
    <property type="match status" value="1"/>
</dbReference>
<keyword evidence="4" id="KW-0472">Membrane</keyword>
<gene>
    <name evidence="8" type="primary">nuoL</name>
    <name evidence="8" type="ORF">ACFFK8_04835</name>
</gene>
<protein>
    <submittedName>
        <fullName evidence="8">NADH-quinone oxidoreductase subunit L</fullName>
    </submittedName>
</protein>
<dbReference type="InterPro" id="IPR001516">
    <property type="entry name" value="Proton_antipo_N"/>
</dbReference>
<dbReference type="Pfam" id="PF00662">
    <property type="entry name" value="Proton_antipo_N"/>
    <property type="match status" value="1"/>
</dbReference>
<dbReference type="InterPro" id="IPR001750">
    <property type="entry name" value="ND/Mrp_TM"/>
</dbReference>
<evidence type="ECO:0000313" key="9">
    <source>
        <dbReference type="Proteomes" id="UP001589688"/>
    </source>
</evidence>
<dbReference type="NCBIfam" id="NF005141">
    <property type="entry name" value="PRK06590.1"/>
    <property type="match status" value="1"/>
</dbReference>
<sequence length="654" mass="73834">MEYSYSFLILLLPLLSFLLLGLGGKYMKKPVAGVIGTVVLLSLWAMSLYTAYEYFFAIGRGADGLYPTVTVFDVTWLKFTDLLTFNIGFRLTPISVMMLIVITTVSSMVHIYSFGYMAERDEHYVKEGYEKGFQRFYAFLSLFTMSMLGLVVATNIFQMYMFWELVGVCSYLLIGFYYPKHTAVHASKKAFIVTRFADLFFLIGILFFSYYVGTFNFDLNADASLADRLPHAAWILPTALFFMFIGGAGKSAMFPLHIWLPDAMEGPTPVSALIHAATMVVAGVYQVAALFPIWVQYAPEALHYVAYIAAFTAFYAAAVACTQSDIKRGLAFSTISQIAYMLVALGVCTAVEGEGGFGYMASMFHLFTHAMFKALLFLCSGAIIVIIGSNFKEYMGGLHKYMPITNICFLIGTIAISGFFPLAGFFSKDEIVDACFHFAPWLGWFMTLVSGMTSFYMFRLYFVIFWGKSYYEQDPDHRRRPAEVPFIMWGPLVFLAVVSCLAGWIPFGHFVSGDGHAEDIALQHFQWGSTAWFSLLAATIGLSLSWWMYKSGENPASDMLQRRMPRLHRAALNRFYIDDAWQFFTHKVVFRCFSIPIAWFDRHVIDGMFNFSAWATQEAGETIRPWQSGDVRQYAAWFLTGSVALTIILLCMLS</sequence>
<comment type="subcellular location">
    <subcellularLocation>
        <location evidence="1">Endomembrane system</location>
        <topology evidence="1">Multi-pass membrane protein</topology>
    </subcellularLocation>
    <subcellularLocation>
        <location evidence="5">Membrane</location>
        <topology evidence="5">Multi-pass membrane protein</topology>
    </subcellularLocation>
</comment>
<accession>A0ABV5ZIF5</accession>
<dbReference type="PANTHER" id="PTHR42829:SF2">
    <property type="entry name" value="NADH-UBIQUINONE OXIDOREDUCTASE CHAIN 5"/>
    <property type="match status" value="1"/>
</dbReference>